<organism evidence="1 2">
    <name type="scientific">Araneus ventricosus</name>
    <name type="common">Orbweaver spider</name>
    <name type="synonym">Epeira ventricosa</name>
    <dbReference type="NCBI Taxonomy" id="182803"/>
    <lineage>
        <taxon>Eukaryota</taxon>
        <taxon>Metazoa</taxon>
        <taxon>Ecdysozoa</taxon>
        <taxon>Arthropoda</taxon>
        <taxon>Chelicerata</taxon>
        <taxon>Arachnida</taxon>
        <taxon>Araneae</taxon>
        <taxon>Araneomorphae</taxon>
        <taxon>Entelegynae</taxon>
        <taxon>Araneoidea</taxon>
        <taxon>Araneidae</taxon>
        <taxon>Araneus</taxon>
    </lineage>
</organism>
<reference evidence="1 2" key="1">
    <citation type="journal article" date="2019" name="Sci. Rep.">
        <title>Orb-weaving spider Araneus ventricosus genome elucidates the spidroin gene catalogue.</title>
        <authorList>
            <person name="Kono N."/>
            <person name="Nakamura H."/>
            <person name="Ohtoshi R."/>
            <person name="Moran D.A.P."/>
            <person name="Shinohara A."/>
            <person name="Yoshida Y."/>
            <person name="Fujiwara M."/>
            <person name="Mori M."/>
            <person name="Tomita M."/>
            <person name="Arakawa K."/>
        </authorList>
    </citation>
    <scope>NUCLEOTIDE SEQUENCE [LARGE SCALE GENOMIC DNA]</scope>
</reference>
<protein>
    <submittedName>
        <fullName evidence="1">Uncharacterized protein</fullName>
    </submittedName>
</protein>
<dbReference type="Proteomes" id="UP000499080">
    <property type="component" value="Unassembled WGS sequence"/>
</dbReference>
<keyword evidence="2" id="KW-1185">Reference proteome</keyword>
<accession>A0A4Y2JAH9</accession>
<dbReference type="EMBL" id="BGPR01003370">
    <property type="protein sequence ID" value="GBM87283.1"/>
    <property type="molecule type" value="Genomic_DNA"/>
</dbReference>
<proteinExistence type="predicted"/>
<name>A0A4Y2JAH9_ARAVE</name>
<gene>
    <name evidence="1" type="ORF">AVEN_203648_1</name>
</gene>
<evidence type="ECO:0000313" key="1">
    <source>
        <dbReference type="EMBL" id="GBM87283.1"/>
    </source>
</evidence>
<dbReference type="AlphaFoldDB" id="A0A4Y2JAH9"/>
<comment type="caution">
    <text evidence="1">The sequence shown here is derived from an EMBL/GenBank/DDBJ whole genome shotgun (WGS) entry which is preliminary data.</text>
</comment>
<sequence length="80" mass="9227">MDVIMQECDTILNIPGVFASDSKHKIASTFSGEGNTYMEQRFCLFRQCCENSCRQLAQWQRCDFYKAGLNKWGLHVQINA</sequence>
<evidence type="ECO:0000313" key="2">
    <source>
        <dbReference type="Proteomes" id="UP000499080"/>
    </source>
</evidence>